<protein>
    <submittedName>
        <fullName evidence="2">Uncharacterized protein</fullName>
    </submittedName>
</protein>
<dbReference type="OMA" id="MMMMQKG"/>
<sequence>MGSCLSSSLLAPAQQPPPESATVIAVNGDLKECFTPIKVFQVLNMFQPQTPTDATAVADDQKTTSASSTTRSGFSYVLCNSDSLCYDEYIPAMKDEDDLQPNQIYFLVPTSRLQYRLSATDMAAMAVKASVALQKKDGKRKRARISPVSDAYQDSNNFIREHETIKPTSRKPFDADKGGSAGGSPYARSGSIRRLQRYSSKRAKLAVRSFRRMLSTIYE</sequence>
<dbReference type="PANTHER" id="PTHR33052">
    <property type="entry name" value="DUF4228 DOMAIN PROTEIN-RELATED"/>
    <property type="match status" value="1"/>
</dbReference>
<dbReference type="EnsemblPlants" id="Kaladp0082s0037.1.v1.1">
    <property type="protein sequence ID" value="Kaladp0082s0037.1.v1.1.CDS.1"/>
    <property type="gene ID" value="Kaladp0082s0037.v1.1"/>
</dbReference>
<name>A0A7N0URI0_KALFE</name>
<keyword evidence="3" id="KW-1185">Reference proteome</keyword>
<proteinExistence type="predicted"/>
<dbReference type="AlphaFoldDB" id="A0A7N0URI0"/>
<feature type="region of interest" description="Disordered" evidence="1">
    <location>
        <begin position="160"/>
        <end position="193"/>
    </location>
</feature>
<organism evidence="2 3">
    <name type="scientific">Kalanchoe fedtschenkoi</name>
    <name type="common">Lavender scallops</name>
    <name type="synonym">South American air plant</name>
    <dbReference type="NCBI Taxonomy" id="63787"/>
    <lineage>
        <taxon>Eukaryota</taxon>
        <taxon>Viridiplantae</taxon>
        <taxon>Streptophyta</taxon>
        <taxon>Embryophyta</taxon>
        <taxon>Tracheophyta</taxon>
        <taxon>Spermatophyta</taxon>
        <taxon>Magnoliopsida</taxon>
        <taxon>eudicotyledons</taxon>
        <taxon>Gunneridae</taxon>
        <taxon>Pentapetalae</taxon>
        <taxon>Saxifragales</taxon>
        <taxon>Crassulaceae</taxon>
        <taxon>Kalanchoe</taxon>
    </lineage>
</organism>
<evidence type="ECO:0000256" key="1">
    <source>
        <dbReference type="SAM" id="MobiDB-lite"/>
    </source>
</evidence>
<feature type="region of interest" description="Disordered" evidence="1">
    <location>
        <begin position="1"/>
        <end position="20"/>
    </location>
</feature>
<accession>A0A7N0URI0</accession>
<evidence type="ECO:0000313" key="3">
    <source>
        <dbReference type="Proteomes" id="UP000594263"/>
    </source>
</evidence>
<dbReference type="InterPro" id="IPR025322">
    <property type="entry name" value="PADRE_dom"/>
</dbReference>
<dbReference type="Proteomes" id="UP000594263">
    <property type="component" value="Unplaced"/>
</dbReference>
<evidence type="ECO:0000313" key="2">
    <source>
        <dbReference type="EnsemblPlants" id="Kaladp0082s0037.1.v1.1.CDS.1"/>
    </source>
</evidence>
<reference evidence="2" key="1">
    <citation type="submission" date="2021-01" db="UniProtKB">
        <authorList>
            <consortium name="EnsemblPlants"/>
        </authorList>
    </citation>
    <scope>IDENTIFICATION</scope>
</reference>
<dbReference type="Pfam" id="PF14009">
    <property type="entry name" value="PADRE"/>
    <property type="match status" value="1"/>
</dbReference>
<dbReference type="Gramene" id="Kaladp0082s0037.1.v1.1">
    <property type="protein sequence ID" value="Kaladp0082s0037.1.v1.1.CDS.1"/>
    <property type="gene ID" value="Kaladp0082s0037.v1.1"/>
</dbReference>
<feature type="compositionally biased region" description="Basic and acidic residues" evidence="1">
    <location>
        <begin position="160"/>
        <end position="177"/>
    </location>
</feature>